<dbReference type="PROSITE" id="PS51257">
    <property type="entry name" value="PROKAR_LIPOPROTEIN"/>
    <property type="match status" value="1"/>
</dbReference>
<accession>A0A1W1CW29</accession>
<dbReference type="AlphaFoldDB" id="A0A1W1CW29"/>
<sequence length="109" mass="12541">MKKNLTISLVFLLSTLFFSACSTTTQGDIKSINYTHFKQRPLKKVHKLIVQAGQEDGWRMTEFKENELIAEKTENGKTKAVTITFSQNYFHLSPEDDDLEDAIENKLEL</sequence>
<dbReference type="EMBL" id="FPHK01000140">
    <property type="protein sequence ID" value="SFV70088.1"/>
    <property type="molecule type" value="Genomic_DNA"/>
</dbReference>
<gene>
    <name evidence="1" type="ORF">MNB_SM-6-671</name>
</gene>
<name>A0A1W1CW29_9ZZZZ</name>
<protein>
    <recommendedName>
        <fullName evidence="2">Lipoprotein</fullName>
    </recommendedName>
</protein>
<reference evidence="1" key="1">
    <citation type="submission" date="2016-10" db="EMBL/GenBank/DDBJ databases">
        <authorList>
            <person name="de Groot N.N."/>
        </authorList>
    </citation>
    <scope>NUCLEOTIDE SEQUENCE</scope>
</reference>
<proteinExistence type="predicted"/>
<evidence type="ECO:0000313" key="1">
    <source>
        <dbReference type="EMBL" id="SFV70088.1"/>
    </source>
</evidence>
<evidence type="ECO:0008006" key="2">
    <source>
        <dbReference type="Google" id="ProtNLM"/>
    </source>
</evidence>
<organism evidence="1">
    <name type="scientific">hydrothermal vent metagenome</name>
    <dbReference type="NCBI Taxonomy" id="652676"/>
    <lineage>
        <taxon>unclassified sequences</taxon>
        <taxon>metagenomes</taxon>
        <taxon>ecological metagenomes</taxon>
    </lineage>
</organism>